<comment type="caution">
    <text evidence="4">The sequence shown here is derived from an EMBL/GenBank/DDBJ whole genome shotgun (WGS) entry which is preliminary data.</text>
</comment>
<dbReference type="Gene3D" id="6.10.340.10">
    <property type="match status" value="1"/>
</dbReference>
<dbReference type="Gene3D" id="3.30.110.200">
    <property type="match status" value="1"/>
</dbReference>
<dbReference type="InterPro" id="IPR042461">
    <property type="entry name" value="LapD_MoxY_peri_C"/>
</dbReference>
<evidence type="ECO:0000259" key="2">
    <source>
        <dbReference type="PROSITE" id="PS50883"/>
    </source>
</evidence>
<keyword evidence="1" id="KW-0812">Transmembrane</keyword>
<dbReference type="SUPFAM" id="SSF141868">
    <property type="entry name" value="EAL domain-like"/>
    <property type="match status" value="1"/>
</dbReference>
<name>A0A917JN09_9GAMM</name>
<dbReference type="PROSITE" id="PS50885">
    <property type="entry name" value="HAMP"/>
    <property type="match status" value="1"/>
</dbReference>
<dbReference type="InterPro" id="IPR001633">
    <property type="entry name" value="EAL_dom"/>
</dbReference>
<dbReference type="InterPro" id="IPR000160">
    <property type="entry name" value="GGDEF_dom"/>
</dbReference>
<dbReference type="PANTHER" id="PTHR33121:SF79">
    <property type="entry name" value="CYCLIC DI-GMP PHOSPHODIESTERASE PDED-RELATED"/>
    <property type="match status" value="1"/>
</dbReference>
<reference evidence="4" key="2">
    <citation type="submission" date="2020-09" db="EMBL/GenBank/DDBJ databases">
        <authorList>
            <person name="Sun Q."/>
            <person name="Ohkuma M."/>
        </authorList>
    </citation>
    <scope>NUCLEOTIDE SEQUENCE</scope>
    <source>
        <strain evidence="4">JCM 30804</strain>
    </source>
</reference>
<evidence type="ECO:0000313" key="4">
    <source>
        <dbReference type="EMBL" id="GGI77295.1"/>
    </source>
</evidence>
<feature type="domain" description="EAL" evidence="2">
    <location>
        <begin position="435"/>
        <end position="683"/>
    </location>
</feature>
<dbReference type="SMART" id="SM00052">
    <property type="entry name" value="EAL"/>
    <property type="match status" value="1"/>
</dbReference>
<dbReference type="GO" id="GO:0071111">
    <property type="term" value="F:cyclic-guanylate-specific phosphodiesterase activity"/>
    <property type="evidence" value="ECO:0007669"/>
    <property type="project" value="InterPro"/>
</dbReference>
<feature type="domain" description="HAMP" evidence="3">
    <location>
        <begin position="182"/>
        <end position="234"/>
    </location>
</feature>
<dbReference type="InterPro" id="IPR032244">
    <property type="entry name" value="LapD_MoxY_N"/>
</dbReference>
<gene>
    <name evidence="4" type="ORF">GCM10009332_13290</name>
</gene>
<dbReference type="InterPro" id="IPR003660">
    <property type="entry name" value="HAMP_dom"/>
</dbReference>
<dbReference type="AlphaFoldDB" id="A0A917JN09"/>
<dbReference type="InterPro" id="IPR050706">
    <property type="entry name" value="Cyclic-di-GMP_PDE-like"/>
</dbReference>
<dbReference type="SMART" id="SM00267">
    <property type="entry name" value="GGDEF"/>
    <property type="match status" value="1"/>
</dbReference>
<feature type="transmembrane region" description="Helical" evidence="1">
    <location>
        <begin position="15"/>
        <end position="34"/>
    </location>
</feature>
<reference evidence="4" key="1">
    <citation type="journal article" date="2014" name="Int. J. Syst. Evol. Microbiol.">
        <title>Complete genome sequence of Corynebacterium casei LMG S-19264T (=DSM 44701T), isolated from a smear-ripened cheese.</title>
        <authorList>
            <consortium name="US DOE Joint Genome Institute (JGI-PGF)"/>
            <person name="Walter F."/>
            <person name="Albersmeier A."/>
            <person name="Kalinowski J."/>
            <person name="Ruckert C."/>
        </authorList>
    </citation>
    <scope>NUCLEOTIDE SEQUENCE</scope>
    <source>
        <strain evidence="4">JCM 30804</strain>
    </source>
</reference>
<proteinExistence type="predicted"/>
<sequence length="695" mass="78052">MKQDVKNRKGMSLQTQLYGLIAGLSLLILGASLYNNVESMRHYLEDQLASHAQDAAHSLGLSITPYMDEEGLVIAETMTNAIFDSGYYQHISFADMDGITKIDRQYDKVTRIVPSWFISLFPLSPPIMRSEVSSGWVQAGVLSVQSHPGASYETLWQQSIKDATDTLLLLVLALVVSYFILKAVLGPLKNIESQAKGVTQKRFELNTKVPFTTELQVVVDALNRMVSNIRQSFEEQTEIADKLSKQVYLDELTGLPNRRALLQQFSSMQNEREHLSDGVYLCLISLPSLAELNNAEGYGAGDDYVKHAAGLITQTYQECGEHQVFRISGSEIAVLAKLAEADAQKLDEHLVSCFAIANREKYTEGFARHVMIDVNPNEAFVACMKRLDNLIAHNCYYQVQYGLVPTQSDSESKSRTEWQDVFEQFHQTIQANNVATISAKEILTDLQELENIFDLLIQPVIDAKQQMVYAETFARFKLDNKILPTADVFAMASNLGVLHELEQAVICFMLNKLQHVSESKVAINISNNALHDEKFRDWLFTTINALQTKLPPLLFEINETAILASYDSAKSFINQTKALGIEVTIERFGSSLSSFKYIRNLDIDYIKVDGSYIRDLKEADTRFFIQTVTQICHGIGVKIIAPHVEDMAIADSCLELNIDALQGRGLFQVYEFDSICDENSCKDRPVSLESLLTYV</sequence>
<dbReference type="Pfam" id="PF00990">
    <property type="entry name" value="GGDEF"/>
    <property type="match status" value="1"/>
</dbReference>
<protein>
    <submittedName>
        <fullName evidence="4">GGDEF domain-containing protein</fullName>
    </submittedName>
</protein>
<dbReference type="Proteomes" id="UP000613743">
    <property type="component" value="Unassembled WGS sequence"/>
</dbReference>
<evidence type="ECO:0000313" key="5">
    <source>
        <dbReference type="Proteomes" id="UP000613743"/>
    </source>
</evidence>
<dbReference type="Gene3D" id="6.20.270.20">
    <property type="entry name" value="LapD/MoxY periplasmic domain"/>
    <property type="match status" value="1"/>
</dbReference>
<dbReference type="InterPro" id="IPR043128">
    <property type="entry name" value="Rev_trsase/Diguanyl_cyclase"/>
</dbReference>
<dbReference type="InterPro" id="IPR035919">
    <property type="entry name" value="EAL_sf"/>
</dbReference>
<dbReference type="GO" id="GO:0007165">
    <property type="term" value="P:signal transduction"/>
    <property type="evidence" value="ECO:0007669"/>
    <property type="project" value="InterPro"/>
</dbReference>
<evidence type="ECO:0000259" key="3">
    <source>
        <dbReference type="PROSITE" id="PS50885"/>
    </source>
</evidence>
<keyword evidence="1" id="KW-0472">Membrane</keyword>
<dbReference type="SUPFAM" id="SSF55073">
    <property type="entry name" value="Nucleotide cyclase"/>
    <property type="match status" value="1"/>
</dbReference>
<dbReference type="PANTHER" id="PTHR33121">
    <property type="entry name" value="CYCLIC DI-GMP PHOSPHODIESTERASE PDEF"/>
    <property type="match status" value="1"/>
</dbReference>
<evidence type="ECO:0000256" key="1">
    <source>
        <dbReference type="SAM" id="Phobius"/>
    </source>
</evidence>
<dbReference type="EMBL" id="BMPZ01000002">
    <property type="protein sequence ID" value="GGI77295.1"/>
    <property type="molecule type" value="Genomic_DNA"/>
</dbReference>
<feature type="transmembrane region" description="Helical" evidence="1">
    <location>
        <begin position="167"/>
        <end position="185"/>
    </location>
</feature>
<dbReference type="InterPro" id="IPR029787">
    <property type="entry name" value="Nucleotide_cyclase"/>
</dbReference>
<dbReference type="Pfam" id="PF16448">
    <property type="entry name" value="LapD_MoxY_N"/>
    <property type="match status" value="1"/>
</dbReference>
<dbReference type="Pfam" id="PF00563">
    <property type="entry name" value="EAL"/>
    <property type="match status" value="1"/>
</dbReference>
<keyword evidence="1" id="KW-1133">Transmembrane helix</keyword>
<accession>A0A917JN09</accession>
<dbReference type="Gene3D" id="3.30.70.270">
    <property type="match status" value="1"/>
</dbReference>
<dbReference type="CDD" id="cd01948">
    <property type="entry name" value="EAL"/>
    <property type="match status" value="1"/>
</dbReference>
<dbReference type="GO" id="GO:0016020">
    <property type="term" value="C:membrane"/>
    <property type="evidence" value="ECO:0007669"/>
    <property type="project" value="InterPro"/>
</dbReference>
<dbReference type="Gene3D" id="3.20.20.450">
    <property type="entry name" value="EAL domain"/>
    <property type="match status" value="1"/>
</dbReference>
<dbReference type="PROSITE" id="PS50883">
    <property type="entry name" value="EAL"/>
    <property type="match status" value="1"/>
</dbReference>
<organism evidence="4 5">
    <name type="scientific">Shewanella gelidii</name>
    <dbReference type="NCBI Taxonomy" id="1642821"/>
    <lineage>
        <taxon>Bacteria</taxon>
        <taxon>Pseudomonadati</taxon>
        <taxon>Pseudomonadota</taxon>
        <taxon>Gammaproteobacteria</taxon>
        <taxon>Alteromonadales</taxon>
        <taxon>Shewanellaceae</taxon>
        <taxon>Shewanella</taxon>
    </lineage>
</organism>
<keyword evidence="5" id="KW-1185">Reference proteome</keyword>
<dbReference type="RefSeq" id="WP_188919075.1">
    <property type="nucleotide sequence ID" value="NZ_BMPZ01000002.1"/>
</dbReference>